<sequence>MIAFIEHRSMLLVGCARRGTAVKFETSVGRVADGYDNALAEMNHSLCKVDVAHGREPWHNFEAVAFATLEWVDECNNGCLLEPICNIPPAEAEER</sequence>
<proteinExistence type="predicted"/>
<dbReference type="EMBL" id="LSRP01000087">
    <property type="protein sequence ID" value="OJF96416.1"/>
    <property type="molecule type" value="Genomic_DNA"/>
</dbReference>
<gene>
    <name evidence="1" type="ORF">AX760_17775</name>
</gene>
<dbReference type="AlphaFoldDB" id="A0A657LTC0"/>
<organism evidence="1 2">
    <name type="scientific">Pararhizobium antarcticum</name>
    <dbReference type="NCBI Taxonomy" id="1798805"/>
    <lineage>
        <taxon>Bacteria</taxon>
        <taxon>Pseudomonadati</taxon>
        <taxon>Pseudomonadota</taxon>
        <taxon>Alphaproteobacteria</taxon>
        <taxon>Hyphomicrobiales</taxon>
        <taxon>Rhizobiaceae</taxon>
        <taxon>Rhizobium/Agrobacterium group</taxon>
        <taxon>Pararhizobium</taxon>
    </lineage>
</organism>
<reference evidence="1 2" key="1">
    <citation type="submission" date="2016-02" db="EMBL/GenBank/DDBJ databases">
        <title>Genome sequencing of a beta-galactosidase producing bacteria Rhizobium sp. 59.</title>
        <authorList>
            <person name="Wang D."/>
            <person name="Kot W."/>
            <person name="Qin Y."/>
            <person name="Hansen L."/>
            <person name="Naqvi K."/>
            <person name="Rensing C."/>
        </authorList>
    </citation>
    <scope>NUCLEOTIDE SEQUENCE [LARGE SCALE GENOMIC DNA]</scope>
    <source>
        <strain evidence="1 2">59</strain>
    </source>
</reference>
<dbReference type="Proteomes" id="UP000182661">
    <property type="component" value="Unassembled WGS sequence"/>
</dbReference>
<accession>A0A657LTC0</accession>
<protein>
    <submittedName>
        <fullName evidence="1">Uncharacterized protein</fullName>
    </submittedName>
</protein>
<keyword evidence="2" id="KW-1185">Reference proteome</keyword>
<evidence type="ECO:0000313" key="2">
    <source>
        <dbReference type="Proteomes" id="UP000182661"/>
    </source>
</evidence>
<name>A0A657LTC0_9HYPH</name>
<comment type="caution">
    <text evidence="1">The sequence shown here is derived from an EMBL/GenBank/DDBJ whole genome shotgun (WGS) entry which is preliminary data.</text>
</comment>
<evidence type="ECO:0000313" key="1">
    <source>
        <dbReference type="EMBL" id="OJF96416.1"/>
    </source>
</evidence>